<evidence type="ECO:0008006" key="3">
    <source>
        <dbReference type="Google" id="ProtNLM"/>
    </source>
</evidence>
<dbReference type="Proteomes" id="UP000472260">
    <property type="component" value="Unassembled WGS sequence"/>
</dbReference>
<protein>
    <recommendedName>
        <fullName evidence="3">VWFC domain-containing protein</fullName>
    </recommendedName>
</protein>
<sequence length="93" mass="9693">MGSGAPSNRQQQIVCLNYCSSATNNNVFYVNGMLIGMLESVCNCVVRFVLDCPAGQVFSSCAGSCPYSCEDLCPGCSCPPGAVKHCSNPIATT</sequence>
<evidence type="ECO:0000313" key="1">
    <source>
        <dbReference type="Ensembl" id="ENSSANP00000054764.1"/>
    </source>
</evidence>
<dbReference type="Ensembl" id="ENSSANT00000058259.1">
    <property type="protein sequence ID" value="ENSSANP00000054764.1"/>
    <property type="gene ID" value="ENSSANG00000027427.1"/>
</dbReference>
<accession>A0A671P7Q2</accession>
<organism evidence="1 2">
    <name type="scientific">Sinocyclocheilus anshuiensis</name>
    <dbReference type="NCBI Taxonomy" id="1608454"/>
    <lineage>
        <taxon>Eukaryota</taxon>
        <taxon>Metazoa</taxon>
        <taxon>Chordata</taxon>
        <taxon>Craniata</taxon>
        <taxon>Vertebrata</taxon>
        <taxon>Euteleostomi</taxon>
        <taxon>Actinopterygii</taxon>
        <taxon>Neopterygii</taxon>
        <taxon>Teleostei</taxon>
        <taxon>Ostariophysi</taxon>
        <taxon>Cypriniformes</taxon>
        <taxon>Cyprinidae</taxon>
        <taxon>Cyprininae</taxon>
        <taxon>Sinocyclocheilus</taxon>
    </lineage>
</organism>
<evidence type="ECO:0000313" key="2">
    <source>
        <dbReference type="Proteomes" id="UP000472260"/>
    </source>
</evidence>
<name>A0A671P7Q2_9TELE</name>
<dbReference type="AlphaFoldDB" id="A0A671P7Q2"/>
<reference evidence="1" key="2">
    <citation type="submission" date="2025-09" db="UniProtKB">
        <authorList>
            <consortium name="Ensembl"/>
        </authorList>
    </citation>
    <scope>IDENTIFICATION</scope>
</reference>
<proteinExistence type="predicted"/>
<keyword evidence="2" id="KW-1185">Reference proteome</keyword>
<reference evidence="1" key="1">
    <citation type="submission" date="2025-08" db="UniProtKB">
        <authorList>
            <consortium name="Ensembl"/>
        </authorList>
    </citation>
    <scope>IDENTIFICATION</scope>
</reference>